<feature type="non-terminal residue" evidence="2">
    <location>
        <position position="1"/>
    </location>
</feature>
<dbReference type="InterPro" id="IPR036770">
    <property type="entry name" value="Ankyrin_rpt-contain_sf"/>
</dbReference>
<comment type="caution">
    <text evidence="2">The sequence shown here is derived from an EMBL/GenBank/DDBJ whole genome shotgun (WGS) entry which is preliminary data.</text>
</comment>
<reference evidence="2" key="1">
    <citation type="journal article" date="2020" name="Stud. Mycol.">
        <title>101 Dothideomycetes genomes: a test case for predicting lifestyles and emergence of pathogens.</title>
        <authorList>
            <person name="Haridas S."/>
            <person name="Albert R."/>
            <person name="Binder M."/>
            <person name="Bloem J."/>
            <person name="Labutti K."/>
            <person name="Salamov A."/>
            <person name="Andreopoulos B."/>
            <person name="Baker S."/>
            <person name="Barry K."/>
            <person name="Bills G."/>
            <person name="Bluhm B."/>
            <person name="Cannon C."/>
            <person name="Castanera R."/>
            <person name="Culley D."/>
            <person name="Daum C."/>
            <person name="Ezra D."/>
            <person name="Gonzalez J."/>
            <person name="Henrissat B."/>
            <person name="Kuo A."/>
            <person name="Liang C."/>
            <person name="Lipzen A."/>
            <person name="Lutzoni F."/>
            <person name="Magnuson J."/>
            <person name="Mondo S."/>
            <person name="Nolan M."/>
            <person name="Ohm R."/>
            <person name="Pangilinan J."/>
            <person name="Park H.-J."/>
            <person name="Ramirez L."/>
            <person name="Alfaro M."/>
            <person name="Sun H."/>
            <person name="Tritt A."/>
            <person name="Yoshinaga Y."/>
            <person name="Zwiers L.-H."/>
            <person name="Turgeon B."/>
            <person name="Goodwin S."/>
            <person name="Spatafora J."/>
            <person name="Crous P."/>
            <person name="Grigoriev I."/>
        </authorList>
    </citation>
    <scope>NUCLEOTIDE SEQUENCE</scope>
    <source>
        <strain evidence="2">CBS 125425</strain>
    </source>
</reference>
<feature type="compositionally biased region" description="Polar residues" evidence="1">
    <location>
        <begin position="68"/>
        <end position="77"/>
    </location>
</feature>
<dbReference type="EMBL" id="ML996142">
    <property type="protein sequence ID" value="KAF2734883.1"/>
    <property type="molecule type" value="Genomic_DNA"/>
</dbReference>
<evidence type="ECO:0008006" key="4">
    <source>
        <dbReference type="Google" id="ProtNLM"/>
    </source>
</evidence>
<name>A0A9P4QVV9_9PLEO</name>
<gene>
    <name evidence="2" type="ORF">EJ04DRAFT_436190</name>
</gene>
<dbReference type="OrthoDB" id="426293at2759"/>
<keyword evidence="3" id="KW-1185">Reference proteome</keyword>
<evidence type="ECO:0000256" key="1">
    <source>
        <dbReference type="SAM" id="MobiDB-lite"/>
    </source>
</evidence>
<accession>A0A9P4QVV9</accession>
<dbReference type="AlphaFoldDB" id="A0A9P4QVV9"/>
<sequence length="77" mass="8544">DVDINKTNARGRTPLHLSVMLEDVKITNELLKHPIISVNAQDNDGLTALMHAAQRIRLETTKGPSEISRPTNQYQGP</sequence>
<evidence type="ECO:0000313" key="3">
    <source>
        <dbReference type="Proteomes" id="UP000799444"/>
    </source>
</evidence>
<evidence type="ECO:0000313" key="2">
    <source>
        <dbReference type="EMBL" id="KAF2734883.1"/>
    </source>
</evidence>
<dbReference type="InterPro" id="IPR002110">
    <property type="entry name" value="Ankyrin_rpt"/>
</dbReference>
<dbReference type="SUPFAM" id="SSF48403">
    <property type="entry name" value="Ankyrin repeat"/>
    <property type="match status" value="1"/>
</dbReference>
<protein>
    <recommendedName>
        <fullName evidence="4">Ankyrin</fullName>
    </recommendedName>
</protein>
<dbReference type="Proteomes" id="UP000799444">
    <property type="component" value="Unassembled WGS sequence"/>
</dbReference>
<dbReference type="Pfam" id="PF12796">
    <property type="entry name" value="Ank_2"/>
    <property type="match status" value="1"/>
</dbReference>
<dbReference type="Gene3D" id="1.25.40.20">
    <property type="entry name" value="Ankyrin repeat-containing domain"/>
    <property type="match status" value="1"/>
</dbReference>
<feature type="region of interest" description="Disordered" evidence="1">
    <location>
        <begin position="58"/>
        <end position="77"/>
    </location>
</feature>
<proteinExistence type="predicted"/>
<organism evidence="2 3">
    <name type="scientific">Polyplosphaeria fusca</name>
    <dbReference type="NCBI Taxonomy" id="682080"/>
    <lineage>
        <taxon>Eukaryota</taxon>
        <taxon>Fungi</taxon>
        <taxon>Dikarya</taxon>
        <taxon>Ascomycota</taxon>
        <taxon>Pezizomycotina</taxon>
        <taxon>Dothideomycetes</taxon>
        <taxon>Pleosporomycetidae</taxon>
        <taxon>Pleosporales</taxon>
        <taxon>Tetraplosphaeriaceae</taxon>
        <taxon>Polyplosphaeria</taxon>
    </lineage>
</organism>